<dbReference type="GO" id="GO:0003677">
    <property type="term" value="F:DNA binding"/>
    <property type="evidence" value="ECO:0007669"/>
    <property type="project" value="UniProtKB-KW"/>
</dbReference>
<dbReference type="Gene3D" id="3.90.1150.30">
    <property type="match status" value="1"/>
</dbReference>
<evidence type="ECO:0000313" key="2">
    <source>
        <dbReference type="Proteomes" id="UP001164693"/>
    </source>
</evidence>
<keyword evidence="2" id="KW-1185">Reference proteome</keyword>
<evidence type="ECO:0000313" key="1">
    <source>
        <dbReference type="EMBL" id="WAX55729.1"/>
    </source>
</evidence>
<dbReference type="InterPro" id="IPR058532">
    <property type="entry name" value="YjbR/MT2646/Rv2570-like"/>
</dbReference>
<proteinExistence type="predicted"/>
<dbReference type="Proteomes" id="UP001164693">
    <property type="component" value="Chromosome"/>
</dbReference>
<dbReference type="InterPro" id="IPR038056">
    <property type="entry name" value="YjbR-like_sf"/>
</dbReference>
<accession>A0ABY7JTQ9</accession>
<organism evidence="1 2">
    <name type="scientific">Jatrophihabitans cynanchi</name>
    <dbReference type="NCBI Taxonomy" id="2944128"/>
    <lineage>
        <taxon>Bacteria</taxon>
        <taxon>Bacillati</taxon>
        <taxon>Actinomycetota</taxon>
        <taxon>Actinomycetes</taxon>
        <taxon>Jatrophihabitantales</taxon>
        <taxon>Jatrophihabitantaceae</taxon>
        <taxon>Jatrophihabitans</taxon>
    </lineage>
</organism>
<reference evidence="1" key="1">
    <citation type="submission" date="2022-05" db="EMBL/GenBank/DDBJ databases">
        <title>Jatrophihabitans sp. SB3-54 whole genome sequence.</title>
        <authorList>
            <person name="Suh M.K."/>
            <person name="Eom M.K."/>
            <person name="Kim J.S."/>
            <person name="Kim H.S."/>
            <person name="Do H.E."/>
            <person name="Shin Y.K."/>
            <person name="Lee J.-S."/>
        </authorList>
    </citation>
    <scope>NUCLEOTIDE SEQUENCE</scope>
    <source>
        <strain evidence="1">SB3-54</strain>
    </source>
</reference>
<dbReference type="EMBL" id="CP097463">
    <property type="protein sequence ID" value="WAX55729.1"/>
    <property type="molecule type" value="Genomic_DNA"/>
</dbReference>
<protein>
    <submittedName>
        <fullName evidence="1">MmcQ/YjbR family DNA-binding protein</fullName>
    </submittedName>
</protein>
<dbReference type="Pfam" id="PF04237">
    <property type="entry name" value="YjbR"/>
    <property type="match status" value="1"/>
</dbReference>
<keyword evidence="1" id="KW-0238">DNA-binding</keyword>
<dbReference type="RefSeq" id="WP_269442252.1">
    <property type="nucleotide sequence ID" value="NZ_CP097463.1"/>
</dbReference>
<sequence length="113" mass="12691">MATADDVRAIALALPRAYEREVSGRAKFRVGSYVFAALSPDESLLGFGFPKHERDALVASEPDKFLPPRTQDERYNWVRLRLEAVDVTELRELLTDAWAMCVPKKVSAAYFGS</sequence>
<gene>
    <name evidence="1" type="ORF">M6B22_14430</name>
</gene>
<dbReference type="SUPFAM" id="SSF142906">
    <property type="entry name" value="YjbR-like"/>
    <property type="match status" value="1"/>
</dbReference>
<name>A0ABY7JTQ9_9ACTN</name>